<evidence type="ECO:0000313" key="2">
    <source>
        <dbReference type="EMBL" id="RVU54849.1"/>
    </source>
</evidence>
<sequence>MKEKIIEIIQDLNEDFNPSEEVDIIEDGILDSFDIINFIMEADEAFGVKIGVEDIVPENFENVDSIAKLIERLK</sequence>
<accession>A0A437S733</accession>
<gene>
    <name evidence="2" type="ORF">EF514_05685</name>
</gene>
<dbReference type="OrthoDB" id="9812291at2"/>
<dbReference type="EMBL" id="RLIH01000006">
    <property type="protein sequence ID" value="RVU54849.1"/>
    <property type="molecule type" value="Genomic_DNA"/>
</dbReference>
<protein>
    <submittedName>
        <fullName evidence="2">Acyl carrier protein</fullName>
    </submittedName>
</protein>
<name>A0A437S733_9FIRM</name>
<feature type="domain" description="Carrier" evidence="1">
    <location>
        <begin position="1"/>
        <end position="74"/>
    </location>
</feature>
<dbReference type="PROSITE" id="PS50075">
    <property type="entry name" value="CARRIER"/>
    <property type="match status" value="1"/>
</dbReference>
<evidence type="ECO:0000259" key="1">
    <source>
        <dbReference type="PROSITE" id="PS50075"/>
    </source>
</evidence>
<organism evidence="2 3">
    <name type="scientific">Anaerosphaera multitolerans</name>
    <dbReference type="NCBI Taxonomy" id="2487351"/>
    <lineage>
        <taxon>Bacteria</taxon>
        <taxon>Bacillati</taxon>
        <taxon>Bacillota</taxon>
        <taxon>Tissierellia</taxon>
        <taxon>Tissierellales</taxon>
        <taxon>Peptoniphilaceae</taxon>
        <taxon>Anaerosphaera</taxon>
    </lineage>
</organism>
<dbReference type="InterPro" id="IPR036736">
    <property type="entry name" value="ACP-like_sf"/>
</dbReference>
<comment type="caution">
    <text evidence="2">The sequence shown here is derived from an EMBL/GenBank/DDBJ whole genome shotgun (WGS) entry which is preliminary data.</text>
</comment>
<dbReference type="SUPFAM" id="SSF47336">
    <property type="entry name" value="ACP-like"/>
    <property type="match status" value="1"/>
</dbReference>
<reference evidence="2 3" key="1">
    <citation type="submission" date="2018-11" db="EMBL/GenBank/DDBJ databases">
        <title>Genome sequencing and assembly of Anaerosphaera sp. nov., GS7-6-2.</title>
        <authorList>
            <person name="Rettenmaier R."/>
            <person name="Liebl W."/>
            <person name="Zverlov V."/>
        </authorList>
    </citation>
    <scope>NUCLEOTIDE SEQUENCE [LARGE SCALE GENOMIC DNA]</scope>
    <source>
        <strain evidence="2 3">GS7-6-2</strain>
    </source>
</reference>
<dbReference type="AlphaFoldDB" id="A0A437S733"/>
<evidence type="ECO:0000313" key="3">
    <source>
        <dbReference type="Proteomes" id="UP000288812"/>
    </source>
</evidence>
<dbReference type="Gene3D" id="1.10.1200.10">
    <property type="entry name" value="ACP-like"/>
    <property type="match status" value="1"/>
</dbReference>
<dbReference type="InterPro" id="IPR009081">
    <property type="entry name" value="PP-bd_ACP"/>
</dbReference>
<keyword evidence="3" id="KW-1185">Reference proteome</keyword>
<proteinExistence type="predicted"/>
<dbReference type="Proteomes" id="UP000288812">
    <property type="component" value="Unassembled WGS sequence"/>
</dbReference>